<dbReference type="InterPro" id="IPR015943">
    <property type="entry name" value="WD40/YVTN_repeat-like_dom_sf"/>
</dbReference>
<dbReference type="OrthoDB" id="414967at2"/>
<dbReference type="SUPFAM" id="SSF50998">
    <property type="entry name" value="Quinoprotein alcohol dehydrogenase-like"/>
    <property type="match status" value="1"/>
</dbReference>
<dbReference type="Gene3D" id="2.130.10.10">
    <property type="entry name" value="YVTN repeat-like/Quinoprotein amine dehydrogenase"/>
    <property type="match status" value="1"/>
</dbReference>
<proteinExistence type="predicted"/>
<dbReference type="RefSeq" id="WP_123666016.1">
    <property type="nucleotide sequence ID" value="NZ_RJKE01000001.1"/>
</dbReference>
<dbReference type="InterPro" id="IPR011047">
    <property type="entry name" value="Quinoprotein_ADH-like_sf"/>
</dbReference>
<keyword evidence="2" id="KW-1185">Reference proteome</keyword>
<comment type="caution">
    <text evidence="1">The sequence shown here is derived from an EMBL/GenBank/DDBJ whole genome shotgun (WGS) entry which is preliminary data.</text>
</comment>
<name>A0A3N1CZC5_9ACTN</name>
<organism evidence="1 2">
    <name type="scientific">Actinocorallia herbida</name>
    <dbReference type="NCBI Taxonomy" id="58109"/>
    <lineage>
        <taxon>Bacteria</taxon>
        <taxon>Bacillati</taxon>
        <taxon>Actinomycetota</taxon>
        <taxon>Actinomycetes</taxon>
        <taxon>Streptosporangiales</taxon>
        <taxon>Thermomonosporaceae</taxon>
        <taxon>Actinocorallia</taxon>
    </lineage>
</organism>
<sequence length="308" mass="32691">MFAGVVDRTVKCWDAATGLLLWSVAEGRDRSRDLMFVRNADGSVALAGATGRGLRSWNPFVGEEIVSPIAGGIGTSSWGGRLGRLRQGELPGGDVVIVAPSHFCEVLRWDAHGNPFGEPLRTECPVLAVEVQKGAEGQTVIIGSSDDEIVRYWDLESGRPLGRPLDIGMAANRIAFGALSDGKKVLAVCEEGGVIAIWDVRAGAGAKPVLVDCDAVLSAAVHDLSFVVVEGEVRLGVSFSLGHEVRHWNPVTGRYLGRSFGSGFFRGGAWGGEPLGGVRLADHRIHIGPAESVLCHRVPESALEVRLT</sequence>
<accession>A0A3N1CZC5</accession>
<gene>
    <name evidence="1" type="ORF">EDD29_4209</name>
</gene>
<dbReference type="AlphaFoldDB" id="A0A3N1CZC5"/>
<dbReference type="Proteomes" id="UP000272400">
    <property type="component" value="Unassembled WGS sequence"/>
</dbReference>
<dbReference type="EMBL" id="RJKE01000001">
    <property type="protein sequence ID" value="ROO86635.1"/>
    <property type="molecule type" value="Genomic_DNA"/>
</dbReference>
<evidence type="ECO:0000313" key="1">
    <source>
        <dbReference type="EMBL" id="ROO86635.1"/>
    </source>
</evidence>
<reference evidence="1 2" key="1">
    <citation type="submission" date="2018-11" db="EMBL/GenBank/DDBJ databases">
        <title>Sequencing the genomes of 1000 actinobacteria strains.</title>
        <authorList>
            <person name="Klenk H.-P."/>
        </authorList>
    </citation>
    <scope>NUCLEOTIDE SEQUENCE [LARGE SCALE GENOMIC DNA]</scope>
    <source>
        <strain evidence="1 2">DSM 44254</strain>
    </source>
</reference>
<protein>
    <submittedName>
        <fullName evidence="1">Uncharacterized protein</fullName>
    </submittedName>
</protein>
<evidence type="ECO:0000313" key="2">
    <source>
        <dbReference type="Proteomes" id="UP000272400"/>
    </source>
</evidence>